<name>A0A8X6QTP1_NEPPI</name>
<proteinExistence type="predicted"/>
<reference evidence="2" key="1">
    <citation type="submission" date="2020-08" db="EMBL/GenBank/DDBJ databases">
        <title>Multicomponent nature underlies the extraordinary mechanical properties of spider dragline silk.</title>
        <authorList>
            <person name="Kono N."/>
            <person name="Nakamura H."/>
            <person name="Mori M."/>
            <person name="Yoshida Y."/>
            <person name="Ohtoshi R."/>
            <person name="Malay A.D."/>
            <person name="Moran D.A.P."/>
            <person name="Tomita M."/>
            <person name="Numata K."/>
            <person name="Arakawa K."/>
        </authorList>
    </citation>
    <scope>NUCLEOTIDE SEQUENCE</scope>
</reference>
<dbReference type="EMBL" id="BMAW01085358">
    <property type="protein sequence ID" value="GFU42562.1"/>
    <property type="molecule type" value="Genomic_DNA"/>
</dbReference>
<evidence type="ECO:0000313" key="2">
    <source>
        <dbReference type="EMBL" id="GFU42562.1"/>
    </source>
</evidence>
<keyword evidence="3" id="KW-1185">Reference proteome</keyword>
<protein>
    <submittedName>
        <fullName evidence="2">Uncharacterized protein</fullName>
    </submittedName>
</protein>
<dbReference type="Proteomes" id="UP000887013">
    <property type="component" value="Unassembled WGS sequence"/>
</dbReference>
<dbReference type="OrthoDB" id="5967017at2759"/>
<dbReference type="AlphaFoldDB" id="A0A8X6QTP1"/>
<comment type="caution">
    <text evidence="2">The sequence shown here is derived from an EMBL/GenBank/DDBJ whole genome shotgun (WGS) entry which is preliminary data.</text>
</comment>
<accession>A0A8X6QTP1</accession>
<evidence type="ECO:0000313" key="1">
    <source>
        <dbReference type="EMBL" id="GFU35067.1"/>
    </source>
</evidence>
<evidence type="ECO:0000313" key="3">
    <source>
        <dbReference type="Proteomes" id="UP000887013"/>
    </source>
</evidence>
<gene>
    <name evidence="1" type="ORF">NPIL_413841</name>
    <name evidence="2" type="ORF">NPIL_474161</name>
</gene>
<organism evidence="2 3">
    <name type="scientific">Nephila pilipes</name>
    <name type="common">Giant wood spider</name>
    <name type="synonym">Nephila maculata</name>
    <dbReference type="NCBI Taxonomy" id="299642"/>
    <lineage>
        <taxon>Eukaryota</taxon>
        <taxon>Metazoa</taxon>
        <taxon>Ecdysozoa</taxon>
        <taxon>Arthropoda</taxon>
        <taxon>Chelicerata</taxon>
        <taxon>Arachnida</taxon>
        <taxon>Araneae</taxon>
        <taxon>Araneomorphae</taxon>
        <taxon>Entelegynae</taxon>
        <taxon>Araneoidea</taxon>
        <taxon>Nephilidae</taxon>
        <taxon>Nephila</taxon>
    </lineage>
</organism>
<sequence length="114" mass="13571">MEISRTGCVFEDNFKKIDRDLNFDNHDKYAYLAQAMEKGSSAEELIKSFLLNGENYEKAHFLCFERRTWGKNLPHKIELPILWKETSPILMYNLVSRTLFFLFPQNDEIKEPMM</sequence>
<dbReference type="EMBL" id="BMAW01083649">
    <property type="protein sequence ID" value="GFU35067.1"/>
    <property type="molecule type" value="Genomic_DNA"/>
</dbReference>